<dbReference type="GO" id="GO:0030245">
    <property type="term" value="P:cellulose catabolic process"/>
    <property type="evidence" value="ECO:0007669"/>
    <property type="project" value="UniProtKB-KW"/>
</dbReference>
<dbReference type="Proteomes" id="UP001147760">
    <property type="component" value="Unassembled WGS sequence"/>
</dbReference>
<evidence type="ECO:0000256" key="10">
    <source>
        <dbReference type="ARBA" id="ARBA00023326"/>
    </source>
</evidence>
<feature type="domain" description="Glycoside hydrolase family 3 N-terminal" evidence="11">
    <location>
        <begin position="6"/>
        <end position="101"/>
    </location>
</feature>
<evidence type="ECO:0000259" key="12">
    <source>
        <dbReference type="Pfam" id="PF01915"/>
    </source>
</evidence>
<dbReference type="Pfam" id="PF00933">
    <property type="entry name" value="Glyco_hydro_3"/>
    <property type="match status" value="1"/>
</dbReference>
<dbReference type="AlphaFoldDB" id="A0A9X0BI58"/>
<comment type="pathway">
    <text evidence="2">Glycan metabolism; cellulose degradation.</text>
</comment>
<comment type="catalytic activity">
    <reaction evidence="1">
        <text>Hydrolysis of terminal, non-reducing beta-D-glucosyl residues with release of beta-D-glucose.</text>
        <dbReference type="EC" id="3.2.1.21"/>
    </reaction>
</comment>
<evidence type="ECO:0000256" key="3">
    <source>
        <dbReference type="ARBA" id="ARBA00005336"/>
    </source>
</evidence>
<dbReference type="Gene3D" id="2.60.40.10">
    <property type="entry name" value="Immunoglobulins"/>
    <property type="match status" value="1"/>
</dbReference>
<dbReference type="InterPro" id="IPR050288">
    <property type="entry name" value="Cellulose_deg_GH3"/>
</dbReference>
<protein>
    <recommendedName>
        <fullName evidence="4">beta-glucosidase</fullName>
        <ecNumber evidence="4">3.2.1.21</ecNumber>
    </recommendedName>
</protein>
<dbReference type="OrthoDB" id="2123594at2759"/>
<dbReference type="SUPFAM" id="SSF51445">
    <property type="entry name" value="(Trans)glycosidases"/>
    <property type="match status" value="1"/>
</dbReference>
<reference evidence="13" key="2">
    <citation type="journal article" date="2023" name="IMA Fungus">
        <title>Comparative genomic study of the Penicillium genus elucidates a diverse pangenome and 15 lateral gene transfer events.</title>
        <authorList>
            <person name="Petersen C."/>
            <person name="Sorensen T."/>
            <person name="Nielsen M.R."/>
            <person name="Sondergaard T.E."/>
            <person name="Sorensen J.L."/>
            <person name="Fitzpatrick D.A."/>
            <person name="Frisvad J.C."/>
            <person name="Nielsen K.L."/>
        </authorList>
    </citation>
    <scope>NUCLEOTIDE SEQUENCE</scope>
    <source>
        <strain evidence="13">IBT 17660</strain>
    </source>
</reference>
<evidence type="ECO:0000313" key="14">
    <source>
        <dbReference type="Proteomes" id="UP001147760"/>
    </source>
</evidence>
<evidence type="ECO:0000256" key="8">
    <source>
        <dbReference type="ARBA" id="ARBA00023277"/>
    </source>
</evidence>
<keyword evidence="6" id="KW-0136">Cellulose degradation</keyword>
<dbReference type="EMBL" id="JAPWDO010000006">
    <property type="protein sequence ID" value="KAJ5465684.1"/>
    <property type="molecule type" value="Genomic_DNA"/>
</dbReference>
<evidence type="ECO:0000256" key="5">
    <source>
        <dbReference type="ARBA" id="ARBA00022801"/>
    </source>
</evidence>
<comment type="caution">
    <text evidence="13">The sequence shown here is derived from an EMBL/GenBank/DDBJ whole genome shotgun (WGS) entry which is preliminary data.</text>
</comment>
<dbReference type="Gene3D" id="3.20.20.300">
    <property type="entry name" value="Glycoside hydrolase, family 3, N-terminal domain"/>
    <property type="match status" value="1"/>
</dbReference>
<reference evidence="13" key="1">
    <citation type="submission" date="2022-12" db="EMBL/GenBank/DDBJ databases">
        <authorList>
            <person name="Petersen C."/>
        </authorList>
    </citation>
    <scope>NUCLEOTIDE SEQUENCE</scope>
    <source>
        <strain evidence="13">IBT 17660</strain>
    </source>
</reference>
<dbReference type="InterPro" id="IPR017853">
    <property type="entry name" value="GH"/>
</dbReference>
<keyword evidence="5" id="KW-0378">Hydrolase</keyword>
<dbReference type="InterPro" id="IPR013783">
    <property type="entry name" value="Ig-like_fold"/>
</dbReference>
<evidence type="ECO:0000256" key="7">
    <source>
        <dbReference type="ARBA" id="ARBA00023180"/>
    </source>
</evidence>
<proteinExistence type="inferred from homology"/>
<evidence type="ECO:0000256" key="2">
    <source>
        <dbReference type="ARBA" id="ARBA00004987"/>
    </source>
</evidence>
<dbReference type="PANTHER" id="PTHR42715">
    <property type="entry name" value="BETA-GLUCOSIDASE"/>
    <property type="match status" value="1"/>
</dbReference>
<dbReference type="PANTHER" id="PTHR42715:SF10">
    <property type="entry name" value="BETA-GLUCOSIDASE"/>
    <property type="match status" value="1"/>
</dbReference>
<evidence type="ECO:0000256" key="4">
    <source>
        <dbReference type="ARBA" id="ARBA00012744"/>
    </source>
</evidence>
<evidence type="ECO:0000259" key="11">
    <source>
        <dbReference type="Pfam" id="PF00933"/>
    </source>
</evidence>
<evidence type="ECO:0000256" key="1">
    <source>
        <dbReference type="ARBA" id="ARBA00000448"/>
    </source>
</evidence>
<keyword evidence="10" id="KW-0624">Polysaccharide degradation</keyword>
<accession>A0A9X0BI58</accession>
<dbReference type="InterPro" id="IPR036881">
    <property type="entry name" value="Glyco_hydro_3_C_sf"/>
</dbReference>
<dbReference type="InterPro" id="IPR036962">
    <property type="entry name" value="Glyco_hydro_3_N_sf"/>
</dbReference>
<keyword evidence="8" id="KW-0119">Carbohydrate metabolism</keyword>
<feature type="domain" description="Glycoside hydrolase family 3 C-terminal" evidence="12">
    <location>
        <begin position="114"/>
        <end position="222"/>
    </location>
</feature>
<dbReference type="InterPro" id="IPR002772">
    <property type="entry name" value="Glyco_hydro_3_C"/>
</dbReference>
<dbReference type="SUPFAM" id="SSF52279">
    <property type="entry name" value="Beta-D-glucan exohydrolase, C-terminal domain"/>
    <property type="match status" value="1"/>
</dbReference>
<keyword evidence="9" id="KW-0326">Glycosidase</keyword>
<keyword evidence="7" id="KW-0325">Glycoprotein</keyword>
<name>A0A9X0BI58_9EURO</name>
<evidence type="ECO:0000256" key="6">
    <source>
        <dbReference type="ARBA" id="ARBA00023001"/>
    </source>
</evidence>
<keyword evidence="14" id="KW-1185">Reference proteome</keyword>
<evidence type="ECO:0000313" key="13">
    <source>
        <dbReference type="EMBL" id="KAJ5465684.1"/>
    </source>
</evidence>
<gene>
    <name evidence="13" type="ORF">N7530_009471</name>
</gene>
<evidence type="ECO:0000256" key="9">
    <source>
        <dbReference type="ARBA" id="ARBA00023295"/>
    </source>
</evidence>
<comment type="similarity">
    <text evidence="3">Belongs to the glycosyl hydrolase 3 family.</text>
</comment>
<dbReference type="InterPro" id="IPR001764">
    <property type="entry name" value="Glyco_hydro_3_N"/>
</dbReference>
<sequence length="365" mass="39612">MSAYHSHVLFYDGIPSVSDSNTLADILRGEFDYKYWVVSDAGATDLGSPIDSDTVTLEVLPAGTDVEMGGGSFNFNQIPGLVKDGRLDIKTVDQAVSRLLRATPRIDCAPGEHNNTLPLKKASKIAVIGPMAHGYMNGSQNRGVTPLDGIRAAVGESTRITYAQGRERWSNDRSGFPEAVQAAKEADVAVVVVGTWSRDQEELWAGGNATTGEHVEVNSLNLCNNFIHQNKGEMLWPTSSSATTIPLVDYLSASLTTWDLSRCTMTISVQVAQLEIQDTSMSTIVFGHQYTIGTPQPWYPFDTVSHTRLLSIRLYLKTNATVKDTLTASVDVTNASPVDGTEVVQLYIVDTIASVDVPNRKPKAF</sequence>
<dbReference type="EC" id="3.2.1.21" evidence="4"/>
<organism evidence="13 14">
    <name type="scientific">Penicillium desertorum</name>
    <dbReference type="NCBI Taxonomy" id="1303715"/>
    <lineage>
        <taxon>Eukaryota</taxon>
        <taxon>Fungi</taxon>
        <taxon>Dikarya</taxon>
        <taxon>Ascomycota</taxon>
        <taxon>Pezizomycotina</taxon>
        <taxon>Eurotiomycetes</taxon>
        <taxon>Eurotiomycetidae</taxon>
        <taxon>Eurotiales</taxon>
        <taxon>Aspergillaceae</taxon>
        <taxon>Penicillium</taxon>
    </lineage>
</organism>
<dbReference type="GO" id="GO:0008422">
    <property type="term" value="F:beta-glucosidase activity"/>
    <property type="evidence" value="ECO:0007669"/>
    <property type="project" value="UniProtKB-EC"/>
</dbReference>
<dbReference type="Pfam" id="PF01915">
    <property type="entry name" value="Glyco_hydro_3_C"/>
    <property type="match status" value="1"/>
</dbReference>
<dbReference type="Gene3D" id="3.40.50.1700">
    <property type="entry name" value="Glycoside hydrolase family 3 C-terminal domain"/>
    <property type="match status" value="1"/>
</dbReference>